<reference evidence="3" key="2">
    <citation type="submission" date="2025-08" db="UniProtKB">
        <authorList>
            <consortium name="RefSeq"/>
        </authorList>
    </citation>
    <scope>IDENTIFICATION</scope>
    <source>
        <tissue evidence="3">Whole sample</tissue>
    </source>
</reference>
<feature type="chain" id="PRO_5034842712" evidence="1">
    <location>
        <begin position="27"/>
        <end position="179"/>
    </location>
</feature>
<protein>
    <submittedName>
        <fullName evidence="3">Uncharacterized protein LOC111107793</fullName>
    </submittedName>
</protein>
<accession>A0A8B8B712</accession>
<evidence type="ECO:0000313" key="2">
    <source>
        <dbReference type="Proteomes" id="UP000694844"/>
    </source>
</evidence>
<dbReference type="OrthoDB" id="449340at2759"/>
<organism evidence="2 3">
    <name type="scientific">Crassostrea virginica</name>
    <name type="common">Eastern oyster</name>
    <dbReference type="NCBI Taxonomy" id="6565"/>
    <lineage>
        <taxon>Eukaryota</taxon>
        <taxon>Metazoa</taxon>
        <taxon>Spiralia</taxon>
        <taxon>Lophotrochozoa</taxon>
        <taxon>Mollusca</taxon>
        <taxon>Bivalvia</taxon>
        <taxon>Autobranchia</taxon>
        <taxon>Pteriomorphia</taxon>
        <taxon>Ostreida</taxon>
        <taxon>Ostreoidea</taxon>
        <taxon>Ostreidae</taxon>
        <taxon>Crassostrea</taxon>
    </lineage>
</organism>
<sequence length="179" mass="21031">MYCWSAFRLWFRVLLALLLHLPLVVQNSNIRFYDTEKQIEGSLVLPISLIRFSQDTINSRFSPLSPFRGRPLGEVLDKILLGHGRYLLMLLRDYRVARRDGVWYTINNRTLWVFKQLLQRGYLKYVPAFHVADVRKDRFTTKNLGKCIDVLGKVGGKFAKAGEFWRTRFDSVLKFNQSL</sequence>
<evidence type="ECO:0000256" key="1">
    <source>
        <dbReference type="SAM" id="SignalP"/>
    </source>
</evidence>
<dbReference type="AlphaFoldDB" id="A0A8B8B712"/>
<evidence type="ECO:0000313" key="3">
    <source>
        <dbReference type="RefSeq" id="XP_022298896.1"/>
    </source>
</evidence>
<name>A0A8B8B712_CRAVI</name>
<dbReference type="Proteomes" id="UP000694844">
    <property type="component" value="Chromosome 1"/>
</dbReference>
<feature type="signal peptide" evidence="1">
    <location>
        <begin position="1"/>
        <end position="26"/>
    </location>
</feature>
<dbReference type="GeneID" id="111107793"/>
<reference evidence="2" key="1">
    <citation type="submission" date="2024-06" db="UniProtKB">
        <authorList>
            <consortium name="RefSeq"/>
        </authorList>
    </citation>
    <scope>NUCLEOTIDE SEQUENCE [LARGE SCALE GENOMIC DNA]</scope>
</reference>
<dbReference type="RefSeq" id="XP_022298896.1">
    <property type="nucleotide sequence ID" value="XM_022443188.1"/>
</dbReference>
<keyword evidence="2" id="KW-1185">Reference proteome</keyword>
<dbReference type="KEGG" id="cvn:111107793"/>
<keyword evidence="1" id="KW-0732">Signal</keyword>
<proteinExistence type="predicted"/>
<gene>
    <name evidence="3" type="primary">LOC111107793</name>
</gene>